<keyword evidence="9" id="KW-1185">Reference proteome</keyword>
<keyword evidence="8" id="KW-0966">Cell projection</keyword>
<keyword evidence="3 5" id="KW-1005">Bacterial flagellum biogenesis</keyword>
<keyword evidence="8" id="KW-0969">Cilium</keyword>
<keyword evidence="8" id="KW-0282">Flagellum</keyword>
<dbReference type="Pfam" id="PF03963">
    <property type="entry name" value="FlgD"/>
    <property type="match status" value="1"/>
</dbReference>
<evidence type="ECO:0000256" key="1">
    <source>
        <dbReference type="ARBA" id="ARBA00010577"/>
    </source>
</evidence>
<proteinExistence type="inferred from homology"/>
<dbReference type="Gene3D" id="2.60.40.4070">
    <property type="match status" value="1"/>
</dbReference>
<dbReference type="Pfam" id="PF13861">
    <property type="entry name" value="FLgD_tudor"/>
    <property type="match status" value="1"/>
</dbReference>
<protein>
    <recommendedName>
        <fullName evidence="2 5">Basal-body rod modification protein FlgD</fullName>
    </recommendedName>
</protein>
<evidence type="ECO:0000313" key="8">
    <source>
        <dbReference type="EMBL" id="RXF75356.1"/>
    </source>
</evidence>
<dbReference type="Proteomes" id="UP000289708">
    <property type="component" value="Unassembled WGS sequence"/>
</dbReference>
<comment type="function">
    <text evidence="4 5">Required for flagellar hook formation. May act as a scaffolding protein.</text>
</comment>
<accession>A0A4Q0MQF8</accession>
<dbReference type="InterPro" id="IPR025965">
    <property type="entry name" value="FlgD/Vpr_Ig-like"/>
</dbReference>
<gene>
    <name evidence="8" type="ORF">EK403_00355</name>
</gene>
<organism evidence="8 9">
    <name type="scientific">Hansschlegelia zhihuaiae</name>
    <dbReference type="NCBI Taxonomy" id="405005"/>
    <lineage>
        <taxon>Bacteria</taxon>
        <taxon>Pseudomonadati</taxon>
        <taxon>Pseudomonadota</taxon>
        <taxon>Alphaproteobacteria</taxon>
        <taxon>Hyphomicrobiales</taxon>
        <taxon>Methylopilaceae</taxon>
        <taxon>Hansschlegelia</taxon>
    </lineage>
</organism>
<dbReference type="AlphaFoldDB" id="A0A4Q0MQF8"/>
<dbReference type="Gene3D" id="2.30.30.910">
    <property type="match status" value="1"/>
</dbReference>
<reference evidence="8 9" key="1">
    <citation type="submission" date="2018-12" db="EMBL/GenBank/DDBJ databases">
        <title>bacterium Hansschlegelia zhihuaiae S113.</title>
        <authorList>
            <person name="He J."/>
        </authorList>
    </citation>
    <scope>NUCLEOTIDE SEQUENCE [LARGE SCALE GENOMIC DNA]</scope>
    <source>
        <strain evidence="8 9">S 113</strain>
    </source>
</reference>
<dbReference type="InterPro" id="IPR025963">
    <property type="entry name" value="FLgD_Tudor"/>
</dbReference>
<dbReference type="InterPro" id="IPR005648">
    <property type="entry name" value="FlgD"/>
</dbReference>
<comment type="caution">
    <text evidence="8">The sequence shown here is derived from an EMBL/GenBank/DDBJ whole genome shotgun (WGS) entry which is preliminary data.</text>
</comment>
<dbReference type="Pfam" id="PF13860">
    <property type="entry name" value="FlgD_ig"/>
    <property type="match status" value="1"/>
</dbReference>
<sequence length="224" mass="23131">MAVDGLAGVTTNATANSGSSTGATLASNFQTFLTLLTTQLRNQNPLDPLDTNQFTQQLVQFAGVEQQLKTNDTLTALLAANQTSQAGTALGLVGRSITAFGDTAMLDDGKATWKLTSPADGVTGTVTVRDSNGAVVYQRDVDLAYGDQSFEWDGKKTDGSRGAEGLYTLSIEARNVAGNLVDVTSEVSGVVDGVDLSTGQAVLLIGDMRVPLGALKSVKAVPAS</sequence>
<dbReference type="EMBL" id="RYFI01000001">
    <property type="protein sequence ID" value="RXF75356.1"/>
    <property type="molecule type" value="Genomic_DNA"/>
</dbReference>
<evidence type="ECO:0000259" key="7">
    <source>
        <dbReference type="Pfam" id="PF13861"/>
    </source>
</evidence>
<evidence type="ECO:0000313" key="9">
    <source>
        <dbReference type="Proteomes" id="UP000289708"/>
    </source>
</evidence>
<name>A0A4Q0MQF8_9HYPH</name>
<evidence type="ECO:0000256" key="5">
    <source>
        <dbReference type="RuleBase" id="RU362076"/>
    </source>
</evidence>
<evidence type="ECO:0000256" key="4">
    <source>
        <dbReference type="ARBA" id="ARBA00024746"/>
    </source>
</evidence>
<dbReference type="GO" id="GO:0044781">
    <property type="term" value="P:bacterial-type flagellum organization"/>
    <property type="evidence" value="ECO:0007669"/>
    <property type="project" value="UniProtKB-UniRule"/>
</dbReference>
<dbReference type="RefSeq" id="WP_128775534.1">
    <property type="nucleotide sequence ID" value="NZ_RYFI01000001.1"/>
</dbReference>
<comment type="similarity">
    <text evidence="1 5">Belongs to the FlgD family.</text>
</comment>
<dbReference type="OrthoDB" id="9785233at2"/>
<feature type="domain" description="FlgD Tudor-like" evidence="7">
    <location>
        <begin position="84"/>
        <end position="213"/>
    </location>
</feature>
<feature type="domain" description="FlgD/Vpr Ig-like" evidence="6">
    <location>
        <begin position="107"/>
        <end position="175"/>
    </location>
</feature>
<evidence type="ECO:0000256" key="3">
    <source>
        <dbReference type="ARBA" id="ARBA00022795"/>
    </source>
</evidence>
<evidence type="ECO:0000256" key="2">
    <source>
        <dbReference type="ARBA" id="ARBA00016013"/>
    </source>
</evidence>
<evidence type="ECO:0000259" key="6">
    <source>
        <dbReference type="Pfam" id="PF13860"/>
    </source>
</evidence>